<keyword evidence="4" id="KW-1185">Reference proteome</keyword>
<organism evidence="3 4">
    <name type="scientific">Tritrichomonas musculus</name>
    <dbReference type="NCBI Taxonomy" id="1915356"/>
    <lineage>
        <taxon>Eukaryota</taxon>
        <taxon>Metamonada</taxon>
        <taxon>Parabasalia</taxon>
        <taxon>Tritrichomonadida</taxon>
        <taxon>Tritrichomonadidae</taxon>
        <taxon>Tritrichomonas</taxon>
    </lineage>
</organism>
<name>A0ABR2JVW4_9EUKA</name>
<reference evidence="3 4" key="1">
    <citation type="submission" date="2024-04" db="EMBL/GenBank/DDBJ databases">
        <title>Tritrichomonas musculus Genome.</title>
        <authorList>
            <person name="Alves-Ferreira E."/>
            <person name="Grigg M."/>
            <person name="Lorenzi H."/>
            <person name="Galac M."/>
        </authorList>
    </citation>
    <scope>NUCLEOTIDE SEQUENCE [LARGE SCALE GENOMIC DNA]</scope>
    <source>
        <strain evidence="3 4">EAF2021</strain>
    </source>
</reference>
<evidence type="ECO:0000313" key="3">
    <source>
        <dbReference type="EMBL" id="KAK8883024.1"/>
    </source>
</evidence>
<dbReference type="Proteomes" id="UP001470230">
    <property type="component" value="Unassembled WGS sequence"/>
</dbReference>
<dbReference type="InterPro" id="IPR000048">
    <property type="entry name" value="IQ_motif_EF-hand-BS"/>
</dbReference>
<feature type="compositionally biased region" description="Acidic residues" evidence="2">
    <location>
        <begin position="1123"/>
        <end position="1140"/>
    </location>
</feature>
<feature type="compositionally biased region" description="Polar residues" evidence="2">
    <location>
        <begin position="1034"/>
        <end position="1058"/>
    </location>
</feature>
<feature type="region of interest" description="Disordered" evidence="2">
    <location>
        <begin position="1031"/>
        <end position="1391"/>
    </location>
</feature>
<feature type="compositionally biased region" description="Basic and acidic residues" evidence="2">
    <location>
        <begin position="1324"/>
        <end position="1337"/>
    </location>
</feature>
<feature type="compositionally biased region" description="Low complexity" evidence="2">
    <location>
        <begin position="1203"/>
        <end position="1213"/>
    </location>
</feature>
<feature type="compositionally biased region" description="Basic and acidic residues" evidence="2">
    <location>
        <begin position="1065"/>
        <end position="1075"/>
    </location>
</feature>
<feature type="compositionally biased region" description="Basic residues" evidence="2">
    <location>
        <begin position="1368"/>
        <end position="1377"/>
    </location>
</feature>
<feature type="compositionally biased region" description="Polar residues" evidence="2">
    <location>
        <begin position="1378"/>
        <end position="1388"/>
    </location>
</feature>
<sequence length="1885" mass="220292">MSKSSSLKKVFSEFDTNKATHSETADSLLYPEHEDYEYRRIRNAVICHGKLSKEDASAILLQKTYRMYRIRRYFANYYRQFQHVKKVTMRPYFIAFVLNSHATNCDRRKLYETQFSRTLFCNKIFKGYTHPPFEVFTVTDQCLLSPYIDSSVLSQFVKKFYHSLILKAFLEWRLIARKQVLDRKMRANKDIDIIKRHTFGNEFVCFNLWYRYTKRKLKKKMNANARIPQWDYYMNLIEKKNARYQKALEIRLTTIKKMAIQALLNRVIEKRDEENVLIDADKFRVKRNMLFALSAWAHYIVIRHNRVNTMRAILREWFCLIKQRIHFRSLLKKFEPRHSYFSKRAVFTAFMKNRQISQISSAYLYCKIQAKQSLALYFLAVLTHDDNMAPFYLAMHAWASFYRRRKKWQHFIFQDIKTSNYDTVRRKALSCLRKQNSTVLPLLPNFTSHHFQQETLYLYEYVMKMKTEYETIFLLSSDEEAKEAVANSTSTSEQRELFFKMWEGMKAEPTLMMRLAAINLYKRRAEKANENMKQGERTSAAYHKAVTFFESYNLASESKFQILRRTIRDNNKKALANRTRCIHRDQMIIYAHYSHFDAESLKEVKPLFMTNDKLRIVAKIKEATEELTNSYQYLVSIAGLGKSLNESNTHGFSELNGCRSPVKPFNIDHKTIQTKFMTQMKKGKISPITQIQFDRLMAGYVNDTSYKNLKTYQRMDPYAAPLIETKPPPVTGVNYRLLQMFPLKGRKPVKFSQKAKKKVNFNVFNNQKNEVEEEDVFEEEDDYFAGIVNIRKPGIIDSYIKSKGSMFFNSIKSFANIISQSSFSLFTSSASSLEMNTSSIIVPVEEVDEVGSSSSSSDNEQEQENEHVGQLHRHKPRRKVIGIAEDDVGEAEEKDDNEEMIDLKETHTFVKKEEENDKKPERKKTQLRGLNDGFDEELMKSINKSEPPKSPKASNKAKMFIEILFGRASRNQISVPTMNLKRRLIQELKNQKEGSSIPGIKTQETVMPIANLLELYHEDRAKEKLHFYDDFDDSSNLKQGENKSDSSTANNCSVTYQSKRYRPFPKKEGKSKFAFDDSSSDEEEKKLEINPEINQESQNEKEDQISIESKSKESFKSSHSEFEEGENEYDYYDEYEEAEDGSGKVKRRKRKSKKHKTKESSRSKYSSKENKESSRSSRKEKSNKKGTTNKHKENHQLSKNKKGSTSTSNNKGSKSGRENELKSGRTKRKRRVKRKLKDKFGNEIENEYEYEYEQTDTIHNNSNNNSLSSSSETSDLENSNRNDSKQTSSISGIKINNEDDLEDDEFAEYNEEEDEDDDEEESSEAQRKKQNSENKIENEEENENENENEEEDSINNRPNAPSSQNRRAANKRKRKGINSKTPFTSGDGSISGLDKLVLSYLNKNLEEEEDQLDLVDIDSVNASARSKTSESKSIIQNKRRLWKPPKFTQVFNPHHPLSKSKTSASAVLKINQPIVIKADKEITPSMRKALHEESSISKILYHNGKTLIKPAQKSLSSLANRPLSNQFLKNSMSSLKSLYISNVEPSFKLDKTSDERKMFDEEQVVSFGGGGRGISEEGLDMQRIRMLRNKQLMSRREKLLLQKQEEEQQQMFSKSYESIKDKNLRKKAKEYEDLSSDFQNLRKVITQLIQMMASSRDDSKEFEILRKRAKFLRKKPAFVGLTRPEKLTPEQFYKQMQKIYMKYTRKKNAHATADDLLNIMKNNLEYAPIILRIIEKTANEERRYIDSKLQRSRLGKQKTEEGMTIHFIDLDWMSNIPDYKNVHLQYREGFDKPDNLDAIVAPSNGDAKNRFSKKGNQHRSRRDFAFSDPSNTVWDRTLAKFELQDLIMISNWVPEELMDEVIADHRSYINRKRAHGNLASPNDNV</sequence>
<feature type="compositionally biased region" description="Low complexity" evidence="2">
    <location>
        <begin position="1260"/>
        <end position="1277"/>
    </location>
</feature>
<dbReference type="SMART" id="SM00015">
    <property type="entry name" value="IQ"/>
    <property type="match status" value="1"/>
</dbReference>
<proteinExistence type="predicted"/>
<feature type="compositionally biased region" description="Acidic residues" evidence="2">
    <location>
        <begin position="1298"/>
        <end position="1323"/>
    </location>
</feature>
<evidence type="ECO:0000256" key="2">
    <source>
        <dbReference type="SAM" id="MobiDB-lite"/>
    </source>
</evidence>
<feature type="compositionally biased region" description="Basic and acidic residues" evidence="2">
    <location>
        <begin position="1098"/>
        <end position="1122"/>
    </location>
</feature>
<dbReference type="PROSITE" id="PS50096">
    <property type="entry name" value="IQ"/>
    <property type="match status" value="1"/>
</dbReference>
<keyword evidence="1" id="KW-0175">Coiled coil</keyword>
<feature type="coiled-coil region" evidence="1">
    <location>
        <begin position="1589"/>
        <end position="1644"/>
    </location>
</feature>
<evidence type="ECO:0000256" key="1">
    <source>
        <dbReference type="SAM" id="Coils"/>
    </source>
</evidence>
<feature type="compositionally biased region" description="Basic and acidic residues" evidence="2">
    <location>
        <begin position="901"/>
        <end position="924"/>
    </location>
</feature>
<protein>
    <submittedName>
        <fullName evidence="3">Uncharacterized protein</fullName>
    </submittedName>
</protein>
<feature type="compositionally biased region" description="Acidic residues" evidence="2">
    <location>
        <begin position="1244"/>
        <end position="1254"/>
    </location>
</feature>
<evidence type="ECO:0000313" key="4">
    <source>
        <dbReference type="Proteomes" id="UP001470230"/>
    </source>
</evidence>
<feature type="compositionally biased region" description="Basic and acidic residues" evidence="2">
    <location>
        <begin position="1158"/>
        <end position="1180"/>
    </location>
</feature>
<feature type="compositionally biased region" description="Basic residues" evidence="2">
    <location>
        <begin position="1810"/>
        <end position="1821"/>
    </location>
</feature>
<feature type="compositionally biased region" description="Basic residues" evidence="2">
    <location>
        <begin position="870"/>
        <end position="880"/>
    </location>
</feature>
<feature type="compositionally biased region" description="Acidic residues" evidence="2">
    <location>
        <begin position="1338"/>
        <end position="1353"/>
    </location>
</feature>
<feature type="region of interest" description="Disordered" evidence="2">
    <location>
        <begin position="848"/>
        <end position="935"/>
    </location>
</feature>
<feature type="compositionally biased region" description="Acidic residues" evidence="2">
    <location>
        <begin position="884"/>
        <end position="900"/>
    </location>
</feature>
<comment type="caution">
    <text evidence="3">The sequence shown here is derived from an EMBL/GenBank/DDBJ whole genome shotgun (WGS) entry which is preliminary data.</text>
</comment>
<feature type="compositionally biased region" description="Basic residues" evidence="2">
    <location>
        <begin position="1144"/>
        <end position="1157"/>
    </location>
</feature>
<gene>
    <name evidence="3" type="ORF">M9Y10_045672</name>
</gene>
<accession>A0ABR2JVW4</accession>
<feature type="compositionally biased region" description="Basic residues" evidence="2">
    <location>
        <begin position="1224"/>
        <end position="1237"/>
    </location>
</feature>
<dbReference type="EMBL" id="JAPFFF010000009">
    <property type="protein sequence ID" value="KAK8883024.1"/>
    <property type="molecule type" value="Genomic_DNA"/>
</dbReference>
<feature type="region of interest" description="Disordered" evidence="2">
    <location>
        <begin position="1801"/>
        <end position="1824"/>
    </location>
</feature>